<accession>A0A0F9JAF7</accession>
<dbReference type="CDD" id="cd07067">
    <property type="entry name" value="HP_PGM_like"/>
    <property type="match status" value="1"/>
</dbReference>
<evidence type="ECO:0000313" key="1">
    <source>
        <dbReference type="EMBL" id="KKL96092.1"/>
    </source>
</evidence>
<proteinExistence type="predicted"/>
<organism evidence="1">
    <name type="scientific">marine sediment metagenome</name>
    <dbReference type="NCBI Taxonomy" id="412755"/>
    <lineage>
        <taxon>unclassified sequences</taxon>
        <taxon>metagenomes</taxon>
        <taxon>ecological metagenomes</taxon>
    </lineage>
</organism>
<name>A0A0F9JAF7_9ZZZZ</name>
<evidence type="ECO:0008006" key="2">
    <source>
        <dbReference type="Google" id="ProtNLM"/>
    </source>
</evidence>
<sequence>MNLYLVQHAEAMQEDDDPARSLTGKGMESIRRVAHYASQYLNIDVERIIHSGKKRAIQTAEVLTDEVKPVKGMEQGQEMNPLSGPWGWVENLSQAEENVMLVGHLPHLKRLAALLLCQDESKQFLDFQEGGIISFCRNESGIWVLRWMVIPGIIPV</sequence>
<dbReference type="EMBL" id="LAZR01018522">
    <property type="protein sequence ID" value="KKL96092.1"/>
    <property type="molecule type" value="Genomic_DNA"/>
</dbReference>
<dbReference type="InterPro" id="IPR004449">
    <property type="entry name" value="SixA"/>
</dbReference>
<protein>
    <recommendedName>
        <fullName evidence="2">Phosphohistidine phosphatase SixA</fullName>
    </recommendedName>
</protein>
<dbReference type="NCBIfam" id="TIGR00249">
    <property type="entry name" value="sixA"/>
    <property type="match status" value="1"/>
</dbReference>
<comment type="caution">
    <text evidence="1">The sequence shown here is derived from an EMBL/GenBank/DDBJ whole genome shotgun (WGS) entry which is preliminary data.</text>
</comment>
<dbReference type="SUPFAM" id="SSF53254">
    <property type="entry name" value="Phosphoglycerate mutase-like"/>
    <property type="match status" value="1"/>
</dbReference>
<dbReference type="GO" id="GO:0005737">
    <property type="term" value="C:cytoplasm"/>
    <property type="evidence" value="ECO:0007669"/>
    <property type="project" value="InterPro"/>
</dbReference>
<dbReference type="Gene3D" id="3.40.50.1240">
    <property type="entry name" value="Phosphoglycerate mutase-like"/>
    <property type="match status" value="1"/>
</dbReference>
<reference evidence="1" key="1">
    <citation type="journal article" date="2015" name="Nature">
        <title>Complex archaea that bridge the gap between prokaryotes and eukaryotes.</title>
        <authorList>
            <person name="Spang A."/>
            <person name="Saw J.H."/>
            <person name="Jorgensen S.L."/>
            <person name="Zaremba-Niedzwiedzka K."/>
            <person name="Martijn J."/>
            <person name="Lind A.E."/>
            <person name="van Eijk R."/>
            <person name="Schleper C."/>
            <person name="Guy L."/>
            <person name="Ettema T.J."/>
        </authorList>
    </citation>
    <scope>NUCLEOTIDE SEQUENCE</scope>
</reference>
<dbReference type="InterPro" id="IPR013078">
    <property type="entry name" value="His_Pase_superF_clade-1"/>
</dbReference>
<dbReference type="AlphaFoldDB" id="A0A0F9JAF7"/>
<gene>
    <name evidence="1" type="ORF">LCGC14_1847920</name>
</gene>
<dbReference type="InterPro" id="IPR029033">
    <property type="entry name" value="His_PPase_superfam"/>
</dbReference>
<dbReference type="GO" id="GO:0101006">
    <property type="term" value="F:protein histidine phosphatase activity"/>
    <property type="evidence" value="ECO:0007669"/>
    <property type="project" value="InterPro"/>
</dbReference>